<dbReference type="Proteomes" id="UP000306102">
    <property type="component" value="Unassembled WGS sequence"/>
</dbReference>
<dbReference type="Pfam" id="PF04043">
    <property type="entry name" value="PMEI"/>
    <property type="match status" value="1"/>
</dbReference>
<comment type="caution">
    <text evidence="3">The sequence shown here is derived from an EMBL/GenBank/DDBJ whole genome shotgun (WGS) entry which is preliminary data.</text>
</comment>
<dbReference type="NCBIfam" id="TIGR01614">
    <property type="entry name" value="PME_inhib"/>
    <property type="match status" value="1"/>
</dbReference>
<feature type="domain" description="Pectinesterase inhibitor" evidence="2">
    <location>
        <begin position="11"/>
        <end position="168"/>
    </location>
</feature>
<keyword evidence="1" id="KW-0812">Transmembrane</keyword>
<keyword evidence="1" id="KW-1133">Transmembrane helix</keyword>
<dbReference type="GO" id="GO:0004857">
    <property type="term" value="F:enzyme inhibitor activity"/>
    <property type="evidence" value="ECO:0007669"/>
    <property type="project" value="InterPro"/>
</dbReference>
<dbReference type="SMART" id="SM00856">
    <property type="entry name" value="PMEI"/>
    <property type="match status" value="1"/>
</dbReference>
<keyword evidence="4" id="KW-1185">Reference proteome</keyword>
<dbReference type="InterPro" id="IPR001830">
    <property type="entry name" value="Glyco_trans_20"/>
</dbReference>
<organism evidence="3 4">
    <name type="scientific">Camellia sinensis var. sinensis</name>
    <name type="common">China tea</name>
    <dbReference type="NCBI Taxonomy" id="542762"/>
    <lineage>
        <taxon>Eukaryota</taxon>
        <taxon>Viridiplantae</taxon>
        <taxon>Streptophyta</taxon>
        <taxon>Embryophyta</taxon>
        <taxon>Tracheophyta</taxon>
        <taxon>Spermatophyta</taxon>
        <taxon>Magnoliopsida</taxon>
        <taxon>eudicotyledons</taxon>
        <taxon>Gunneridae</taxon>
        <taxon>Pentapetalae</taxon>
        <taxon>asterids</taxon>
        <taxon>Ericales</taxon>
        <taxon>Theaceae</taxon>
        <taxon>Camellia</taxon>
    </lineage>
</organism>
<dbReference type="Gene3D" id="1.20.140.40">
    <property type="entry name" value="Invertase/pectin methylesterase inhibitor family protein"/>
    <property type="match status" value="1"/>
</dbReference>
<reference evidence="3 4" key="1">
    <citation type="journal article" date="2018" name="Proc. Natl. Acad. Sci. U.S.A.">
        <title>Draft genome sequence of Camellia sinensis var. sinensis provides insights into the evolution of the tea genome and tea quality.</title>
        <authorList>
            <person name="Wei C."/>
            <person name="Yang H."/>
            <person name="Wang S."/>
            <person name="Zhao J."/>
            <person name="Liu C."/>
            <person name="Gao L."/>
            <person name="Xia E."/>
            <person name="Lu Y."/>
            <person name="Tai Y."/>
            <person name="She G."/>
            <person name="Sun J."/>
            <person name="Cao H."/>
            <person name="Tong W."/>
            <person name="Gao Q."/>
            <person name="Li Y."/>
            <person name="Deng W."/>
            <person name="Jiang X."/>
            <person name="Wang W."/>
            <person name="Chen Q."/>
            <person name="Zhang S."/>
            <person name="Li H."/>
            <person name="Wu J."/>
            <person name="Wang P."/>
            <person name="Li P."/>
            <person name="Shi C."/>
            <person name="Zheng F."/>
            <person name="Jian J."/>
            <person name="Huang B."/>
            <person name="Shan D."/>
            <person name="Shi M."/>
            <person name="Fang C."/>
            <person name="Yue Y."/>
            <person name="Li F."/>
            <person name="Li D."/>
            <person name="Wei S."/>
            <person name="Han B."/>
            <person name="Jiang C."/>
            <person name="Yin Y."/>
            <person name="Xia T."/>
            <person name="Zhang Z."/>
            <person name="Bennetzen J.L."/>
            <person name="Zhao S."/>
            <person name="Wan X."/>
        </authorList>
    </citation>
    <scope>NUCLEOTIDE SEQUENCE [LARGE SCALE GENOMIC DNA]</scope>
    <source>
        <strain evidence="4">cv. Shuchazao</strain>
        <tissue evidence="3">Leaf</tissue>
    </source>
</reference>
<dbReference type="STRING" id="542762.A0A4S4DQP7"/>
<dbReference type="PANTHER" id="PTHR10788">
    <property type="entry name" value="TREHALOSE-6-PHOSPHATE SYNTHASE"/>
    <property type="match status" value="1"/>
</dbReference>
<feature type="transmembrane region" description="Helical" evidence="1">
    <location>
        <begin position="189"/>
        <end position="211"/>
    </location>
</feature>
<proteinExistence type="predicted"/>
<evidence type="ECO:0000313" key="4">
    <source>
        <dbReference type="Proteomes" id="UP000306102"/>
    </source>
</evidence>
<dbReference type="GO" id="GO:0005992">
    <property type="term" value="P:trehalose biosynthetic process"/>
    <property type="evidence" value="ECO:0007669"/>
    <property type="project" value="InterPro"/>
</dbReference>
<dbReference type="SUPFAM" id="SSF101148">
    <property type="entry name" value="Plant invertase/pectin methylesterase inhibitor"/>
    <property type="match status" value="1"/>
</dbReference>
<dbReference type="SUPFAM" id="SSF53756">
    <property type="entry name" value="UDP-Glycosyltransferase/glycogen phosphorylase"/>
    <property type="match status" value="1"/>
</dbReference>
<dbReference type="InterPro" id="IPR006501">
    <property type="entry name" value="Pectinesterase_inhib_dom"/>
</dbReference>
<dbReference type="CDD" id="cd15798">
    <property type="entry name" value="PMEI-like_3"/>
    <property type="match status" value="1"/>
</dbReference>
<dbReference type="AlphaFoldDB" id="A0A4S4DQP7"/>
<dbReference type="EMBL" id="SDRB02010613">
    <property type="protein sequence ID" value="THG05420.1"/>
    <property type="molecule type" value="Genomic_DNA"/>
</dbReference>
<dbReference type="GO" id="GO:0004805">
    <property type="term" value="F:trehalose-phosphatase activity"/>
    <property type="evidence" value="ECO:0007669"/>
    <property type="project" value="TreeGrafter"/>
</dbReference>
<evidence type="ECO:0000313" key="3">
    <source>
        <dbReference type="EMBL" id="THG05420.1"/>
    </source>
</evidence>
<protein>
    <recommendedName>
        <fullName evidence="2">Pectinesterase inhibitor domain-containing protein</fullName>
    </recommendedName>
</protein>
<sequence length="390" mass="43727">MNSCLANNTNNNTEYITKSCATMLYPQLCYKSLSKYANKIQSSPKILAITALSVSLFAAQSTSKLMSNLSKTPNLRSGEAATLADCVEVMGDSVDELQRSVDELTRSRGDFDFEFKMSNAKTWVSVALTNDDTCMDGFGGMAMNGQVKSIVRRFVKKLAHLTSNWLALVNNYASSQDHHTLKEIPKNKAMLFLMTAFAVLPTISFNVYNVYKGVQARKGSMLVGFGNGVKEVEARWIGWAGVNVPIEAGQRALTKALAEKRCIHVFLDEEIVHQCYNGYFNNILWPLFHYLGLLREDRLATTRSFQSQFVAYVKANVMFAAVVNQHYQEGHVVWCHDYHLMFLPKCLKEHNSDMKVGWFLHTPFPSSKIHKTLPSRSKLLHAVLAADLVG</sequence>
<dbReference type="Pfam" id="PF00982">
    <property type="entry name" value="Glyco_transf_20"/>
    <property type="match status" value="1"/>
</dbReference>
<dbReference type="Gene3D" id="3.40.50.2000">
    <property type="entry name" value="Glycogen Phosphorylase B"/>
    <property type="match status" value="1"/>
</dbReference>
<evidence type="ECO:0000256" key="1">
    <source>
        <dbReference type="SAM" id="Phobius"/>
    </source>
</evidence>
<accession>A0A4S4DQP7</accession>
<keyword evidence="1" id="KW-0472">Membrane</keyword>
<dbReference type="InterPro" id="IPR035513">
    <property type="entry name" value="Invertase/methylesterase_inhib"/>
</dbReference>
<name>A0A4S4DQP7_CAMSN</name>
<evidence type="ECO:0000259" key="2">
    <source>
        <dbReference type="SMART" id="SM00856"/>
    </source>
</evidence>
<dbReference type="GO" id="GO:0005829">
    <property type="term" value="C:cytosol"/>
    <property type="evidence" value="ECO:0007669"/>
    <property type="project" value="TreeGrafter"/>
</dbReference>
<gene>
    <name evidence="3" type="ORF">TEA_006648</name>
</gene>
<dbReference type="GO" id="GO:0003825">
    <property type="term" value="F:alpha,alpha-trehalose-phosphate synthase (UDP-forming) activity"/>
    <property type="evidence" value="ECO:0007669"/>
    <property type="project" value="TreeGrafter"/>
</dbReference>
<dbReference type="PANTHER" id="PTHR10788:SF130">
    <property type="entry name" value="ALPHA,ALPHA-TREHALOSE-PHOSPHATE SYNTHASE [UDP-FORMING] 1"/>
    <property type="match status" value="1"/>
</dbReference>